<dbReference type="CDD" id="cd00090">
    <property type="entry name" value="HTH_ARSR"/>
    <property type="match status" value="1"/>
</dbReference>
<dbReference type="InterPro" id="IPR036390">
    <property type="entry name" value="WH_DNA-bd_sf"/>
</dbReference>
<keyword evidence="4" id="KW-1185">Reference proteome</keyword>
<dbReference type="InterPro" id="IPR001845">
    <property type="entry name" value="HTH_ArsR_DNA-bd_dom"/>
</dbReference>
<organism evidence="3 4">
    <name type="scientific">Kitasatospora setae (strain ATCC 33774 / DSM 43861 / JCM 3304 / KCC A-0304 / NBRC 14216 / KM-6054)</name>
    <name type="common">Streptomyces setae</name>
    <dbReference type="NCBI Taxonomy" id="452652"/>
    <lineage>
        <taxon>Bacteria</taxon>
        <taxon>Bacillati</taxon>
        <taxon>Actinomycetota</taxon>
        <taxon>Actinomycetes</taxon>
        <taxon>Kitasatosporales</taxon>
        <taxon>Streptomycetaceae</taxon>
        <taxon>Kitasatospora</taxon>
    </lineage>
</organism>
<name>E4NAV0_KITSK</name>
<evidence type="ECO:0000313" key="3">
    <source>
        <dbReference type="EMBL" id="BAJ28331.1"/>
    </source>
</evidence>
<evidence type="ECO:0000259" key="2">
    <source>
        <dbReference type="SMART" id="SM00418"/>
    </source>
</evidence>
<dbReference type="InterPro" id="IPR011991">
    <property type="entry name" value="ArsR-like_HTH"/>
</dbReference>
<reference evidence="3 4" key="1">
    <citation type="journal article" date="2010" name="DNA Res.">
        <title>Genome sequence of Kitasatospora setae NBRC 14216T: an evolutionary snapshot of the family Streptomycetaceae.</title>
        <authorList>
            <person name="Ichikawa N."/>
            <person name="Oguchi A."/>
            <person name="Ikeda H."/>
            <person name="Ishikawa J."/>
            <person name="Kitani S."/>
            <person name="Watanabe Y."/>
            <person name="Nakamura S."/>
            <person name="Katano Y."/>
            <person name="Kishi E."/>
            <person name="Sasagawa M."/>
            <person name="Ankai A."/>
            <person name="Fukui S."/>
            <person name="Hashimoto Y."/>
            <person name="Kamata S."/>
            <person name="Otoguro M."/>
            <person name="Tanikawa S."/>
            <person name="Nihira T."/>
            <person name="Horinouchi S."/>
            <person name="Ohnishi Y."/>
            <person name="Hayakawa M."/>
            <person name="Kuzuyama T."/>
            <person name="Arisawa A."/>
            <person name="Nomoto F."/>
            <person name="Miura H."/>
            <person name="Takahashi Y."/>
            <person name="Fujita N."/>
        </authorList>
    </citation>
    <scope>NUCLEOTIDE SEQUENCE [LARGE SCALE GENOMIC DNA]</scope>
    <source>
        <strain evidence="4">ATCC 33774 / DSM 43861 / JCM 3304 / KCC A-0304 / NBRC 14216 / KM-6054</strain>
    </source>
</reference>
<dbReference type="STRING" id="452652.KSE_25170"/>
<evidence type="ECO:0000313" key="4">
    <source>
        <dbReference type="Proteomes" id="UP000007076"/>
    </source>
</evidence>
<dbReference type="Pfam" id="PF12840">
    <property type="entry name" value="HTH_20"/>
    <property type="match status" value="1"/>
</dbReference>
<accession>E4NAV0</accession>
<dbReference type="HOGENOM" id="CLU_087580_2_1_11"/>
<sequence>MTEHRPEDPAATTTATPTAPIAEGSESRAGGSAPGRRLDAGSLRGLAHPLRMRLLDELRRNGPATSARLSERTGESTGTISWHLRNLAEHGFIEEEPGRGTKRERWWRAVPGAITLTATDFDRDPAARTALSVYQAENLRRQYQRVADSLAADWQGEWRGTGSVSDWGNLRLTPAQLQALIDELAAVVARHTPDPDAAPDPAARPVVVQIQALPRKDPDRP</sequence>
<dbReference type="eggNOG" id="COG0640">
    <property type="taxonomic scope" value="Bacteria"/>
</dbReference>
<dbReference type="GO" id="GO:0003700">
    <property type="term" value="F:DNA-binding transcription factor activity"/>
    <property type="evidence" value="ECO:0007669"/>
    <property type="project" value="InterPro"/>
</dbReference>
<feature type="region of interest" description="Disordered" evidence="1">
    <location>
        <begin position="1"/>
        <end position="43"/>
    </location>
</feature>
<dbReference type="Gene3D" id="1.10.10.10">
    <property type="entry name" value="Winged helix-like DNA-binding domain superfamily/Winged helix DNA-binding domain"/>
    <property type="match status" value="1"/>
</dbReference>
<proteinExistence type="predicted"/>
<feature type="compositionally biased region" description="Low complexity" evidence="1">
    <location>
        <begin position="9"/>
        <end position="22"/>
    </location>
</feature>
<dbReference type="PATRIC" id="fig|452652.3.peg.2522"/>
<evidence type="ECO:0000256" key="1">
    <source>
        <dbReference type="SAM" id="MobiDB-lite"/>
    </source>
</evidence>
<dbReference type="SMART" id="SM00418">
    <property type="entry name" value="HTH_ARSR"/>
    <property type="match status" value="1"/>
</dbReference>
<dbReference type="KEGG" id="ksk:KSE_25170"/>
<protein>
    <submittedName>
        <fullName evidence="3">Putative ArsR family transcriptional regulator</fullName>
    </submittedName>
</protein>
<dbReference type="AlphaFoldDB" id="E4NAV0"/>
<dbReference type="SUPFAM" id="SSF46785">
    <property type="entry name" value="Winged helix' DNA-binding domain"/>
    <property type="match status" value="1"/>
</dbReference>
<dbReference type="RefSeq" id="WP_014135645.1">
    <property type="nucleotide sequence ID" value="NC_016109.1"/>
</dbReference>
<gene>
    <name evidence="3" type="ordered locus">KSE_25170</name>
</gene>
<feature type="domain" description="HTH arsR-type" evidence="2">
    <location>
        <begin position="41"/>
        <end position="119"/>
    </location>
</feature>
<dbReference type="InterPro" id="IPR036388">
    <property type="entry name" value="WH-like_DNA-bd_sf"/>
</dbReference>
<dbReference type="EMBL" id="AP010968">
    <property type="protein sequence ID" value="BAJ28331.1"/>
    <property type="molecule type" value="Genomic_DNA"/>
</dbReference>
<dbReference type="Proteomes" id="UP000007076">
    <property type="component" value="Chromosome"/>
</dbReference>